<evidence type="ECO:0000259" key="1">
    <source>
        <dbReference type="PROSITE" id="PS51186"/>
    </source>
</evidence>
<dbReference type="Proteomes" id="UP001059859">
    <property type="component" value="Chromosome"/>
</dbReference>
<organism evidence="2 3">
    <name type="scientific">Arthrobacter zhaoxinii</name>
    <dbReference type="NCBI Taxonomy" id="2964616"/>
    <lineage>
        <taxon>Bacteria</taxon>
        <taxon>Bacillati</taxon>
        <taxon>Actinomycetota</taxon>
        <taxon>Actinomycetes</taxon>
        <taxon>Micrococcales</taxon>
        <taxon>Micrococcaceae</taxon>
        <taxon>Arthrobacter</taxon>
    </lineage>
</organism>
<dbReference type="PANTHER" id="PTHR43138">
    <property type="entry name" value="ACETYLTRANSFERASE, GNAT FAMILY"/>
    <property type="match status" value="1"/>
</dbReference>
<dbReference type="PROSITE" id="PS51186">
    <property type="entry name" value="GNAT"/>
    <property type="match status" value="1"/>
</dbReference>
<evidence type="ECO:0000313" key="3">
    <source>
        <dbReference type="Proteomes" id="UP001059859"/>
    </source>
</evidence>
<dbReference type="SUPFAM" id="SSF55729">
    <property type="entry name" value="Acyl-CoA N-acyltransferases (Nat)"/>
    <property type="match status" value="1"/>
</dbReference>
<name>A0ABY5YRZ5_9MICC</name>
<dbReference type="RefSeq" id="WP_260651813.1">
    <property type="nucleotide sequence ID" value="NZ_CP104275.1"/>
</dbReference>
<feature type="domain" description="N-acetyltransferase" evidence="1">
    <location>
        <begin position="4"/>
        <end position="165"/>
    </location>
</feature>
<dbReference type="Pfam" id="PF00583">
    <property type="entry name" value="Acetyltransf_1"/>
    <property type="match status" value="1"/>
</dbReference>
<dbReference type="InterPro" id="IPR000182">
    <property type="entry name" value="GNAT_dom"/>
</dbReference>
<dbReference type="EMBL" id="CP104275">
    <property type="protein sequence ID" value="UWX96465.1"/>
    <property type="molecule type" value="Genomic_DNA"/>
</dbReference>
<keyword evidence="3" id="KW-1185">Reference proteome</keyword>
<accession>A0ABY5YRZ5</accession>
<protein>
    <submittedName>
        <fullName evidence="2">GNAT family N-acetyltransferase</fullName>
    </submittedName>
</protein>
<dbReference type="InterPro" id="IPR016181">
    <property type="entry name" value="Acyl_CoA_acyltransferase"/>
</dbReference>
<dbReference type="PANTHER" id="PTHR43138:SF1">
    <property type="entry name" value="N-ACETYLTRANSFERASE ACA1"/>
    <property type="match status" value="1"/>
</dbReference>
<proteinExistence type="predicted"/>
<dbReference type="CDD" id="cd04301">
    <property type="entry name" value="NAT_SF"/>
    <property type="match status" value="1"/>
</dbReference>
<reference evidence="2" key="1">
    <citation type="submission" date="2022-09" db="EMBL/GenBank/DDBJ databases">
        <title>Novel species in genus Arthrobacter.</title>
        <authorList>
            <person name="Liu Y."/>
        </authorList>
    </citation>
    <scope>NUCLEOTIDE SEQUENCE</scope>
    <source>
        <strain evidence="2">Zg-Y815</strain>
    </source>
</reference>
<sequence length="174" mass="18916">MAALTIREARPADWPGIWSLMEPIVRAGETYCWDTDTTEEQARQLWLEPAPTVVFVAEKDGAVAGTAQLHPNRSGNGSHVANASFMTAAEFSGQGIARALAEHVLAEAARRGYRSMQFNAVVETNTRAVKLWQSLGFSILATVPGAFRHPTEGFTGLHIMYRTLEAGRSETIGS</sequence>
<evidence type="ECO:0000313" key="2">
    <source>
        <dbReference type="EMBL" id="UWX96465.1"/>
    </source>
</evidence>
<dbReference type="InterPro" id="IPR052742">
    <property type="entry name" value="Mito_N-acetyltransferase"/>
</dbReference>
<gene>
    <name evidence="2" type="ORF">N2K95_12455</name>
</gene>
<dbReference type="Gene3D" id="3.40.630.30">
    <property type="match status" value="1"/>
</dbReference>